<accession>A0A3B0UXC0</accession>
<evidence type="ECO:0000313" key="1">
    <source>
        <dbReference type="EMBL" id="VAW35778.1"/>
    </source>
</evidence>
<dbReference type="AlphaFoldDB" id="A0A3B0UXC0"/>
<feature type="non-terminal residue" evidence="1">
    <location>
        <position position="139"/>
    </location>
</feature>
<gene>
    <name evidence="1" type="ORF">MNBD_GAMMA01-1168</name>
</gene>
<organism evidence="1">
    <name type="scientific">hydrothermal vent metagenome</name>
    <dbReference type="NCBI Taxonomy" id="652676"/>
    <lineage>
        <taxon>unclassified sequences</taxon>
        <taxon>metagenomes</taxon>
        <taxon>ecological metagenomes</taxon>
    </lineage>
</organism>
<protein>
    <submittedName>
        <fullName evidence="1">Uncharacterized protein</fullName>
    </submittedName>
</protein>
<name>A0A3B0UXC0_9ZZZZ</name>
<reference evidence="1" key="1">
    <citation type="submission" date="2018-06" db="EMBL/GenBank/DDBJ databases">
        <authorList>
            <person name="Zhirakovskaya E."/>
        </authorList>
    </citation>
    <scope>NUCLEOTIDE SEQUENCE</scope>
</reference>
<sequence length="139" mass="16308">MIPDIIKKFLLTNKESQGCFCLAINEKLNIIQYFGKIDIIGIKPPEFDMPIYKFLPALLTEAFDSDFEIPFYNINDSYVCNIYFLKFTKISYLVLVDKSEIFQVTQKYQQFAHDDNITKNKFKRLAEELAVAKQRLNKS</sequence>
<dbReference type="EMBL" id="UOEW01000112">
    <property type="protein sequence ID" value="VAW35778.1"/>
    <property type="molecule type" value="Genomic_DNA"/>
</dbReference>
<proteinExistence type="predicted"/>